<dbReference type="Pfam" id="PF00563">
    <property type="entry name" value="EAL"/>
    <property type="match status" value="1"/>
</dbReference>
<keyword evidence="6" id="KW-1185">Reference proteome</keyword>
<proteinExistence type="predicted"/>
<dbReference type="AlphaFoldDB" id="A0A261VML6"/>
<feature type="transmembrane region" description="Helical" evidence="1">
    <location>
        <begin position="42"/>
        <end position="68"/>
    </location>
</feature>
<evidence type="ECO:0000313" key="6">
    <source>
        <dbReference type="Proteomes" id="UP000216429"/>
    </source>
</evidence>
<dbReference type="Pfam" id="PF00990">
    <property type="entry name" value="GGDEF"/>
    <property type="match status" value="1"/>
</dbReference>
<dbReference type="Gene3D" id="3.30.70.270">
    <property type="match status" value="1"/>
</dbReference>
<dbReference type="CDD" id="cd01949">
    <property type="entry name" value="GGDEF"/>
    <property type="match status" value="1"/>
</dbReference>
<dbReference type="Proteomes" id="UP000216429">
    <property type="component" value="Unassembled WGS sequence"/>
</dbReference>
<dbReference type="PROSITE" id="PS50924">
    <property type="entry name" value="MHYT"/>
    <property type="match status" value="1"/>
</dbReference>
<dbReference type="PROSITE" id="PS50887">
    <property type="entry name" value="GGDEF"/>
    <property type="match status" value="1"/>
</dbReference>
<evidence type="ECO:0000259" key="3">
    <source>
        <dbReference type="PROSITE" id="PS50887"/>
    </source>
</evidence>
<dbReference type="FunFam" id="3.20.20.450:FF:000001">
    <property type="entry name" value="Cyclic di-GMP phosphodiesterase yahA"/>
    <property type="match status" value="1"/>
</dbReference>
<dbReference type="Pfam" id="PF03707">
    <property type="entry name" value="MHYT"/>
    <property type="match status" value="2"/>
</dbReference>
<dbReference type="Gene3D" id="3.20.20.450">
    <property type="entry name" value="EAL domain"/>
    <property type="match status" value="1"/>
</dbReference>
<dbReference type="SUPFAM" id="SSF55073">
    <property type="entry name" value="Nucleotide cyclase"/>
    <property type="match status" value="1"/>
</dbReference>
<dbReference type="InterPro" id="IPR035919">
    <property type="entry name" value="EAL_sf"/>
</dbReference>
<dbReference type="SMART" id="SM00267">
    <property type="entry name" value="GGDEF"/>
    <property type="match status" value="1"/>
</dbReference>
<feature type="transmembrane region" description="Helical" evidence="1">
    <location>
        <begin position="74"/>
        <end position="96"/>
    </location>
</feature>
<dbReference type="GO" id="GO:0016020">
    <property type="term" value="C:membrane"/>
    <property type="evidence" value="ECO:0007669"/>
    <property type="project" value="UniProtKB-UniRule"/>
</dbReference>
<feature type="transmembrane region" description="Helical" evidence="1">
    <location>
        <begin position="137"/>
        <end position="158"/>
    </location>
</feature>
<keyword evidence="1" id="KW-1133">Transmembrane helix</keyword>
<sequence length="684" mass="72994">MAQAAYSPALILLSIALAVLASYTALSIAARIVVERQGVSSAWLWVGACITGFGLWGMHFVGMLAFGLPLPWGYGRLATLIALLIAIAFAALALWLMTQPGLARWERALGAVIVGTGIAGMHYTGMEAVRISSSFSWPLVLLCFAAAIFAAGLGIWRGCRQRAQPERPSLRVWEAAAMGLGLSAMYYSGMASAVQGADAGTPSLAVSAEGLAATILGLSVVLSLAAIKLSASYAQTSAKSAQLASSLQEARHRLSYLNSHDSVTGAVNRRMFDKRLAAAIDGSRAEGGQLALMVIDVDSFRSINDAYGYPVGDEVLMQAAQRLSQAAGPADSFARLGGDEFVAAAVLPHPSYASHAAENYLASLRQPFLVAGQEIRISASVGIAVYPHDGVDPHALMAKAEAAKTYAKNLGRDRHAFFEPSMNAGSERHLQVLEQLRLAVERGELRLFYQPKVKAQTGERVGVEALLRWHNKTLGDVSPGEFIPLAEQAGLILALQAWVLDEACRQLAAWDRQAADIPTVAINISALQFQQPDFVDSIAAALKRHGLAAKRVVLEITETTAMKQAAQSVKIMRRLYAMGVGLSIDDFGTGYSSLSYLKRFPARELKIDREFVMELAQDSEDVSIVAAIVALAHALRLSVVAEGVETEAQRQLLVSLGCDVLQGYLTGRPAPAWTFDPEAPGLPA</sequence>
<dbReference type="EMBL" id="NEVU01000002">
    <property type="protein sequence ID" value="OZI74820.1"/>
    <property type="molecule type" value="Genomic_DNA"/>
</dbReference>
<keyword evidence="1" id="KW-0472">Membrane</keyword>
<name>A0A261VML6_9BORD</name>
<dbReference type="InterPro" id="IPR001633">
    <property type="entry name" value="EAL_dom"/>
</dbReference>
<evidence type="ECO:0000259" key="4">
    <source>
        <dbReference type="PROSITE" id="PS50924"/>
    </source>
</evidence>
<dbReference type="OrthoDB" id="9813903at2"/>
<feature type="domain" description="GGDEF" evidence="3">
    <location>
        <begin position="288"/>
        <end position="420"/>
    </location>
</feature>
<comment type="caution">
    <text evidence="5">The sequence shown here is derived from an EMBL/GenBank/DDBJ whole genome shotgun (WGS) entry which is preliminary data.</text>
</comment>
<dbReference type="InterPro" id="IPR000160">
    <property type="entry name" value="GGDEF_dom"/>
</dbReference>
<feature type="transmembrane region" description="Helical" evidence="1">
    <location>
        <begin position="170"/>
        <end position="190"/>
    </location>
</feature>
<evidence type="ECO:0000256" key="1">
    <source>
        <dbReference type="PROSITE-ProRule" id="PRU00244"/>
    </source>
</evidence>
<evidence type="ECO:0000313" key="5">
    <source>
        <dbReference type="EMBL" id="OZI74820.1"/>
    </source>
</evidence>
<evidence type="ECO:0000259" key="2">
    <source>
        <dbReference type="PROSITE" id="PS50883"/>
    </source>
</evidence>
<feature type="transmembrane region" description="Helical" evidence="1">
    <location>
        <begin position="6"/>
        <end position="30"/>
    </location>
</feature>
<feature type="domain" description="EAL" evidence="2">
    <location>
        <begin position="429"/>
        <end position="683"/>
    </location>
</feature>
<dbReference type="PANTHER" id="PTHR44757:SF2">
    <property type="entry name" value="BIOFILM ARCHITECTURE MAINTENANCE PROTEIN MBAA"/>
    <property type="match status" value="1"/>
</dbReference>
<organism evidence="5 6">
    <name type="scientific">Bordetella genomosp. 12</name>
    <dbReference type="NCBI Taxonomy" id="463035"/>
    <lineage>
        <taxon>Bacteria</taxon>
        <taxon>Pseudomonadati</taxon>
        <taxon>Pseudomonadota</taxon>
        <taxon>Betaproteobacteria</taxon>
        <taxon>Burkholderiales</taxon>
        <taxon>Alcaligenaceae</taxon>
        <taxon>Bordetella</taxon>
    </lineage>
</organism>
<accession>A0A261VML6</accession>
<feature type="transmembrane region" description="Helical" evidence="1">
    <location>
        <begin position="108"/>
        <end position="125"/>
    </location>
</feature>
<dbReference type="InterPro" id="IPR005330">
    <property type="entry name" value="MHYT_dom"/>
</dbReference>
<feature type="domain" description="MHYT" evidence="4">
    <location>
        <begin position="6"/>
        <end position="196"/>
    </location>
</feature>
<dbReference type="PANTHER" id="PTHR44757">
    <property type="entry name" value="DIGUANYLATE CYCLASE DGCP"/>
    <property type="match status" value="1"/>
</dbReference>
<dbReference type="PROSITE" id="PS50883">
    <property type="entry name" value="EAL"/>
    <property type="match status" value="1"/>
</dbReference>
<dbReference type="CDD" id="cd01948">
    <property type="entry name" value="EAL"/>
    <property type="match status" value="1"/>
</dbReference>
<dbReference type="InterPro" id="IPR029787">
    <property type="entry name" value="Nucleotide_cyclase"/>
</dbReference>
<keyword evidence="1" id="KW-0812">Transmembrane</keyword>
<dbReference type="SMART" id="SM00052">
    <property type="entry name" value="EAL"/>
    <property type="match status" value="1"/>
</dbReference>
<dbReference type="RefSeq" id="WP_094812808.1">
    <property type="nucleotide sequence ID" value="NZ_NEVU01000002.1"/>
</dbReference>
<dbReference type="SUPFAM" id="SSF141868">
    <property type="entry name" value="EAL domain-like"/>
    <property type="match status" value="1"/>
</dbReference>
<protein>
    <submittedName>
        <fullName evidence="5">Bifunctional diguanylate cyclase/phosphodiesterase</fullName>
    </submittedName>
</protein>
<reference evidence="6" key="1">
    <citation type="submission" date="2017-05" db="EMBL/GenBank/DDBJ databases">
        <title>Complete and WGS of Bordetella genogroups.</title>
        <authorList>
            <person name="Spilker T."/>
            <person name="Lipuma J."/>
        </authorList>
    </citation>
    <scope>NUCLEOTIDE SEQUENCE [LARGE SCALE GENOMIC DNA]</scope>
    <source>
        <strain evidence="6">AU6712</strain>
    </source>
</reference>
<gene>
    <name evidence="5" type="ORF">CAL22_10265</name>
</gene>
<dbReference type="InterPro" id="IPR052155">
    <property type="entry name" value="Biofilm_reg_signaling"/>
</dbReference>
<dbReference type="NCBIfam" id="TIGR00254">
    <property type="entry name" value="GGDEF"/>
    <property type="match status" value="1"/>
</dbReference>
<feature type="transmembrane region" description="Helical" evidence="1">
    <location>
        <begin position="210"/>
        <end position="229"/>
    </location>
</feature>
<dbReference type="InterPro" id="IPR043128">
    <property type="entry name" value="Rev_trsase/Diguanyl_cyclase"/>
</dbReference>